<keyword evidence="2" id="KW-0805">Transcription regulation</keyword>
<evidence type="ECO:0000256" key="3">
    <source>
        <dbReference type="ARBA" id="ARBA00023125"/>
    </source>
</evidence>
<dbReference type="AlphaFoldDB" id="A0A4R0KGH2"/>
<dbReference type="Gene3D" id="1.10.10.10">
    <property type="entry name" value="Winged helix-like DNA-binding domain superfamily/Winged helix DNA-binding domain"/>
    <property type="match status" value="1"/>
</dbReference>
<feature type="domain" description="OmpR/PhoB-type" evidence="6">
    <location>
        <begin position="70"/>
        <end position="183"/>
    </location>
</feature>
<dbReference type="InterPro" id="IPR011990">
    <property type="entry name" value="TPR-like_helical_dom_sf"/>
</dbReference>
<dbReference type="GO" id="GO:0003677">
    <property type="term" value="F:DNA binding"/>
    <property type="evidence" value="ECO:0007669"/>
    <property type="project" value="UniProtKB-UniRule"/>
</dbReference>
<reference evidence="7 8" key="1">
    <citation type="submission" date="2019-02" db="EMBL/GenBank/DDBJ databases">
        <title>Kribbella capetownensis sp. nov. and Kribbella speibonae sp. nov., isolated from soil.</title>
        <authorList>
            <person name="Curtis S.M."/>
            <person name="Norton I."/>
            <person name="Everest G.J."/>
            <person name="Meyers P.R."/>
        </authorList>
    </citation>
    <scope>NUCLEOTIDE SEQUENCE [LARGE SCALE GENOMIC DNA]</scope>
    <source>
        <strain evidence="7 8">NRRL B-24813</strain>
    </source>
</reference>
<dbReference type="InterPro" id="IPR005158">
    <property type="entry name" value="BTAD"/>
</dbReference>
<dbReference type="Pfam" id="PF03704">
    <property type="entry name" value="BTAD"/>
    <property type="match status" value="1"/>
</dbReference>
<dbReference type="Pfam" id="PF00486">
    <property type="entry name" value="Trans_reg_C"/>
    <property type="match status" value="1"/>
</dbReference>
<dbReference type="GO" id="GO:0000160">
    <property type="term" value="P:phosphorelay signal transduction system"/>
    <property type="evidence" value="ECO:0007669"/>
    <property type="project" value="InterPro"/>
</dbReference>
<sequence length="1174" mass="126141">MRTDRAGPPGVTVLDCANQAGREPELAPEGRVDHDHVAGVDEFGRLFGCGHGCPPERGCGTSPLCARCLAAELQTACTAVRPILRIMQVRVLGGIELVVGGSVVDLGGLKQRALLAILVTADGYAVPVDRLVDLLWGEEPPAKAMTSLHAYIARLRRLLEPVREPRAPAHVLVSRPPGYALLLDGIDVDARQFTALLAEASPLITADPAQAETLLRTALDLWRGDAFADVASTTPAIQAEAARLEELRLTAVEDLWATRLALGQHRLAAPELEHLVESHPLRERLWALLALALYRSGRQADALDALRRARRRLVDEAGLDPGIGLRNLEEAVLRQSPDLDLPTSADSAALPGRGEQLLEVRRAMDEATAGSGRVVLVSGEPGIGKTSLAQAVATDAKAAGFRCGWGGWEPDASAPLWGWQQAADQLFGDTGVLQLSGPAPIDAASSTFQLAGTVVEALRSGPASLLVLDDMHWADADSLRLLRRIAATLADVPVLLVVTCRDADADISTAVAEVLAALARLDPVRIELAGLDEDAIRAHVSLNTGVDVDRQVAAAIRSRTDGNPFYINEFVRLLANAGDLTDPAAPSWQEVPGGVRDVVRQRLTQLPDETGDILAAAAVLGRSFDLDVVAAAAGVTAEAVDDSVEAALRCGLLEEETPSRYRFTHALVRDAIYRSLPAPARARAHARAAQALERQRIGHLEPHTAQLAEHYRLAGSVHARSAWTFANRGARRAAERSAHDEALRLFRMAAELQDRDPMATAEEREAVLTGLGRAQHWMARPVEAWVSLADAARSALARGDAVAAAHALLVISERNIWTWRDYAAPDQVAIQLWDQVLAALPASETLLRAHVQATLAVELLYQPESADRATSLATDALLTTRQAGSPQQLLPVLQLTHLAMERPDLLDRRAAIADELVILAGRHDDVSGLAAALCMRAVDRAERGAWEQAVADMHRAERIAAQHQFVPVLLVAGSALALERQAVGDFAAAETALERIVMLQSTVSMAPLALGIGQLATMRMIQGRLAELEPALREAALHQLVLRDLHALALIACSRTDEARIMLGDWAEQRPLLRDFLWIGMTGIRARVWIEFGDQRAIADLRDQLTPYADRLAVGGMGAFFLGSVRHTLGHLALAAGDRAAARELLRAALDTHRRLGLEAHAAATAALLRQAEQ</sequence>
<keyword evidence="4" id="KW-0804">Transcription</keyword>
<evidence type="ECO:0000256" key="1">
    <source>
        <dbReference type="ARBA" id="ARBA00005820"/>
    </source>
</evidence>
<dbReference type="InterPro" id="IPR051677">
    <property type="entry name" value="AfsR-DnrI-RedD_regulator"/>
</dbReference>
<dbReference type="PANTHER" id="PTHR35807:SF1">
    <property type="entry name" value="TRANSCRIPTIONAL REGULATOR REDD"/>
    <property type="match status" value="1"/>
</dbReference>
<evidence type="ECO:0000256" key="4">
    <source>
        <dbReference type="ARBA" id="ARBA00023163"/>
    </source>
</evidence>
<dbReference type="SUPFAM" id="SSF48452">
    <property type="entry name" value="TPR-like"/>
    <property type="match status" value="1"/>
</dbReference>
<dbReference type="InterPro" id="IPR003593">
    <property type="entry name" value="AAA+_ATPase"/>
</dbReference>
<gene>
    <name evidence="7" type="ORF">E0H73_23370</name>
</gene>
<comment type="similarity">
    <text evidence="1">Belongs to the AfsR/DnrI/RedD regulatory family.</text>
</comment>
<keyword evidence="8" id="KW-1185">Reference proteome</keyword>
<organism evidence="7 8">
    <name type="scientific">Kribbella pittospori</name>
    <dbReference type="NCBI Taxonomy" id="722689"/>
    <lineage>
        <taxon>Bacteria</taxon>
        <taxon>Bacillati</taxon>
        <taxon>Actinomycetota</taxon>
        <taxon>Actinomycetes</taxon>
        <taxon>Propionibacteriales</taxon>
        <taxon>Kribbellaceae</taxon>
        <taxon>Kribbella</taxon>
    </lineage>
</organism>
<dbReference type="CDD" id="cd15831">
    <property type="entry name" value="BTAD"/>
    <property type="match status" value="1"/>
</dbReference>
<dbReference type="Proteomes" id="UP000291144">
    <property type="component" value="Unassembled WGS sequence"/>
</dbReference>
<comment type="caution">
    <text evidence="7">The sequence shown here is derived from an EMBL/GenBank/DDBJ whole genome shotgun (WGS) entry which is preliminary data.</text>
</comment>
<evidence type="ECO:0000256" key="2">
    <source>
        <dbReference type="ARBA" id="ARBA00023015"/>
    </source>
</evidence>
<dbReference type="Gene3D" id="1.25.40.10">
    <property type="entry name" value="Tetratricopeptide repeat domain"/>
    <property type="match status" value="2"/>
</dbReference>
<dbReference type="PANTHER" id="PTHR35807">
    <property type="entry name" value="TRANSCRIPTIONAL REGULATOR REDD-RELATED"/>
    <property type="match status" value="1"/>
</dbReference>
<dbReference type="InterPro" id="IPR001867">
    <property type="entry name" value="OmpR/PhoB-type_DNA-bd"/>
</dbReference>
<dbReference type="SUPFAM" id="SSF46894">
    <property type="entry name" value="C-terminal effector domain of the bipartite response regulators"/>
    <property type="match status" value="1"/>
</dbReference>
<dbReference type="InterPro" id="IPR041664">
    <property type="entry name" value="AAA_16"/>
</dbReference>
<evidence type="ECO:0000259" key="6">
    <source>
        <dbReference type="PROSITE" id="PS51755"/>
    </source>
</evidence>
<evidence type="ECO:0000313" key="8">
    <source>
        <dbReference type="Proteomes" id="UP000291144"/>
    </source>
</evidence>
<evidence type="ECO:0000313" key="7">
    <source>
        <dbReference type="EMBL" id="TCC59571.1"/>
    </source>
</evidence>
<feature type="DNA-binding region" description="OmpR/PhoB-type" evidence="5">
    <location>
        <begin position="70"/>
        <end position="183"/>
    </location>
</feature>
<dbReference type="InterPro" id="IPR016032">
    <property type="entry name" value="Sig_transdc_resp-reg_C-effctor"/>
</dbReference>
<dbReference type="SMART" id="SM00862">
    <property type="entry name" value="Trans_reg_C"/>
    <property type="match status" value="1"/>
</dbReference>
<dbReference type="OrthoDB" id="134712at2"/>
<dbReference type="Gene3D" id="3.40.50.300">
    <property type="entry name" value="P-loop containing nucleotide triphosphate hydrolases"/>
    <property type="match status" value="1"/>
</dbReference>
<dbReference type="SMART" id="SM01043">
    <property type="entry name" value="BTAD"/>
    <property type="match status" value="1"/>
</dbReference>
<protein>
    <recommendedName>
        <fullName evidence="6">OmpR/PhoB-type domain-containing protein</fullName>
    </recommendedName>
</protein>
<dbReference type="Pfam" id="PF13191">
    <property type="entry name" value="AAA_16"/>
    <property type="match status" value="1"/>
</dbReference>
<dbReference type="SUPFAM" id="SSF52540">
    <property type="entry name" value="P-loop containing nucleoside triphosphate hydrolases"/>
    <property type="match status" value="1"/>
</dbReference>
<dbReference type="InterPro" id="IPR027417">
    <property type="entry name" value="P-loop_NTPase"/>
</dbReference>
<dbReference type="SMART" id="SM00382">
    <property type="entry name" value="AAA"/>
    <property type="match status" value="1"/>
</dbReference>
<proteinExistence type="inferred from homology"/>
<dbReference type="GO" id="GO:0006355">
    <property type="term" value="P:regulation of DNA-templated transcription"/>
    <property type="evidence" value="ECO:0007669"/>
    <property type="project" value="InterPro"/>
</dbReference>
<dbReference type="PROSITE" id="PS51755">
    <property type="entry name" value="OMPR_PHOB"/>
    <property type="match status" value="1"/>
</dbReference>
<evidence type="ECO:0000256" key="5">
    <source>
        <dbReference type="PROSITE-ProRule" id="PRU01091"/>
    </source>
</evidence>
<dbReference type="EMBL" id="SJKB01000007">
    <property type="protein sequence ID" value="TCC59571.1"/>
    <property type="molecule type" value="Genomic_DNA"/>
</dbReference>
<keyword evidence="3 5" id="KW-0238">DNA-binding</keyword>
<dbReference type="InterPro" id="IPR036388">
    <property type="entry name" value="WH-like_DNA-bd_sf"/>
</dbReference>
<accession>A0A4R0KGH2</accession>
<name>A0A4R0KGH2_9ACTN</name>